<dbReference type="EC" id="2.7.10.2" evidence="18"/>
<dbReference type="SMART" id="SM00219">
    <property type="entry name" value="TyrKc"/>
    <property type="match status" value="1"/>
</dbReference>
<dbReference type="OrthoDB" id="4062651at2759"/>
<protein>
    <recommendedName>
        <fullName evidence="18">Tyrosine-protein kinase</fullName>
        <ecNumber evidence="18">2.7.10.2</ecNumber>
    </recommendedName>
</protein>
<feature type="domain" description="SH2" evidence="19">
    <location>
        <begin position="264"/>
        <end position="362"/>
    </location>
</feature>
<dbReference type="PROSITE" id="PS51113">
    <property type="entry name" value="ZF_BTK"/>
    <property type="match status" value="1"/>
</dbReference>
<dbReference type="Pfam" id="PF00169">
    <property type="entry name" value="PH"/>
    <property type="match status" value="1"/>
</dbReference>
<reference evidence="23" key="1">
    <citation type="submission" date="2025-08" db="UniProtKB">
        <authorList>
            <consortium name="Ensembl"/>
        </authorList>
    </citation>
    <scope>IDENTIFICATION</scope>
</reference>
<dbReference type="PROSITE" id="PS50003">
    <property type="entry name" value="PH_DOMAIN"/>
    <property type="match status" value="1"/>
</dbReference>
<evidence type="ECO:0000259" key="21">
    <source>
        <dbReference type="PROSITE" id="PS50003"/>
    </source>
</evidence>
<dbReference type="InterPro" id="IPR001562">
    <property type="entry name" value="Znf_Btk_motif"/>
</dbReference>
<keyword evidence="11 14" id="KW-0727">SH2 domain</keyword>
<evidence type="ECO:0000256" key="1">
    <source>
        <dbReference type="ARBA" id="ARBA00001947"/>
    </source>
</evidence>
<dbReference type="PRINTS" id="PR00401">
    <property type="entry name" value="SH2DOMAIN"/>
</dbReference>
<evidence type="ECO:0000259" key="20">
    <source>
        <dbReference type="PROSITE" id="PS50002"/>
    </source>
</evidence>
<dbReference type="FunFam" id="1.10.510.10:FF:000052">
    <property type="entry name" value="Tyrosine-protein kinase"/>
    <property type="match status" value="1"/>
</dbReference>
<feature type="domain" description="PH" evidence="21">
    <location>
        <begin position="33"/>
        <end position="140"/>
    </location>
</feature>
<comment type="cofactor">
    <cofactor evidence="1">
        <name>Zn(2+)</name>
        <dbReference type="ChEBI" id="CHEBI:29105"/>
    </cofactor>
</comment>
<dbReference type="FunFam" id="3.30.505.10:FF:000061">
    <property type="entry name" value="Tyrosine-protein kinase"/>
    <property type="match status" value="1"/>
</dbReference>
<dbReference type="SUPFAM" id="SSF50729">
    <property type="entry name" value="PH domain-like"/>
    <property type="match status" value="1"/>
</dbReference>
<evidence type="ECO:0000256" key="5">
    <source>
        <dbReference type="ARBA" id="ARBA00022723"/>
    </source>
</evidence>
<dbReference type="SMART" id="SM00107">
    <property type="entry name" value="BTK"/>
    <property type="match status" value="1"/>
</dbReference>
<evidence type="ECO:0000256" key="17">
    <source>
        <dbReference type="PROSITE-ProRule" id="PRU10141"/>
    </source>
</evidence>
<feature type="binding site" evidence="17">
    <location>
        <position position="415"/>
    </location>
    <ligand>
        <name>ATP</name>
        <dbReference type="ChEBI" id="CHEBI:30616"/>
    </ligand>
</feature>
<dbReference type="GO" id="GO:0005524">
    <property type="term" value="F:ATP binding"/>
    <property type="evidence" value="ECO:0007669"/>
    <property type="project" value="UniProtKB-UniRule"/>
</dbReference>
<evidence type="ECO:0000256" key="8">
    <source>
        <dbReference type="ARBA" id="ARBA00022777"/>
    </source>
</evidence>
<dbReference type="GO" id="GO:0004715">
    <property type="term" value="F:non-membrane spanning protein tyrosine kinase activity"/>
    <property type="evidence" value="ECO:0007669"/>
    <property type="project" value="UniProtKB-EC"/>
</dbReference>
<keyword evidence="9" id="KW-0862">Zinc</keyword>
<dbReference type="InterPro" id="IPR020635">
    <property type="entry name" value="Tyr_kinase_cat_dom"/>
</dbReference>
<sequence>MLTDLRSDSFCEGSLCPQGSPGAGSGAPQMNTPIILQQIMIKKSQQKRRTSPANFKSRVFILTHLSLSYYEHRQGKIRGLRGSIELSRIKCVEIVKTDMCISCRNKYPFQVVHDNYFLYVFAPNKEIRQQWVSALKKETRNNNTLIPKYHPNFWQEGRWRCCAQTEKMAAGCAMFDPNNDATKKPLPPTPEDNRQVQTSWVLAIYDYQTDNPEELALCRGEEYMLQDISDNHWWKIKDKNGHVGYAPSSYLATQTEDSLQAYEWYNRDINRNQAEKLLSERGVEGAFMVRDSRQSGMYTVSIFTKAFGEKNQTVKHYHIRHTTDSPPKFYLAEKFIFTTIPQLINYHQHNGGGLVTRLRYPVCSWKETQPVTAGLSYGKWQIDPTLLTFIEEIGSGQFGVVKVALWQGTRKVAVKMIKEGMMPEEDFVEEAQVLMNLSHPKLVQLLGVCTQQRPLFLVFEFMEHGCLSDYLRRNRGSLSQGMALEMCQDVCEGMEYLERSNFIHRDLAARNCLVGESFVVKVSDFGMTRFVLDDQYTSSSGTKFPVKWSAPEVFRYARYSSKSDVWAFGVLVWEIFSEGKTPFEHLSNSEAVEEVSAGLRLFKPKMASEKMYKLMNRCWEEKAELRPTFYQLTSEISEISECES</sequence>
<evidence type="ECO:0000256" key="16">
    <source>
        <dbReference type="PROSITE-ProRule" id="PRU00432"/>
    </source>
</evidence>
<evidence type="ECO:0000256" key="11">
    <source>
        <dbReference type="ARBA" id="ARBA00022999"/>
    </source>
</evidence>
<dbReference type="InterPro" id="IPR036860">
    <property type="entry name" value="SH2_dom_sf"/>
</dbReference>
<evidence type="ECO:0000256" key="4">
    <source>
        <dbReference type="ARBA" id="ARBA00022679"/>
    </source>
</evidence>
<keyword evidence="4 18" id="KW-0808">Transferase</keyword>
<keyword evidence="2 15" id="KW-0728">SH3 domain</keyword>
<dbReference type="SUPFAM" id="SSF56112">
    <property type="entry name" value="Protein kinase-like (PK-like)"/>
    <property type="match status" value="1"/>
</dbReference>
<dbReference type="PRINTS" id="PR00402">
    <property type="entry name" value="TECBTKDOMAIN"/>
</dbReference>
<keyword evidence="10 17" id="KW-0067">ATP-binding</keyword>
<dbReference type="SUPFAM" id="SSF55550">
    <property type="entry name" value="SH2 domain"/>
    <property type="match status" value="1"/>
</dbReference>
<dbReference type="InterPro" id="IPR001452">
    <property type="entry name" value="SH3_domain"/>
</dbReference>
<dbReference type="InterPro" id="IPR000980">
    <property type="entry name" value="SH2"/>
</dbReference>
<accession>A0A8C5MP43</accession>
<dbReference type="SMART" id="SM00252">
    <property type="entry name" value="SH2"/>
    <property type="match status" value="1"/>
</dbReference>
<comment type="catalytic activity">
    <reaction evidence="13 18">
        <text>L-tyrosyl-[protein] + ATP = O-phospho-L-tyrosyl-[protein] + ADP + H(+)</text>
        <dbReference type="Rhea" id="RHEA:10596"/>
        <dbReference type="Rhea" id="RHEA-COMP:10136"/>
        <dbReference type="Rhea" id="RHEA-COMP:20101"/>
        <dbReference type="ChEBI" id="CHEBI:15378"/>
        <dbReference type="ChEBI" id="CHEBI:30616"/>
        <dbReference type="ChEBI" id="CHEBI:46858"/>
        <dbReference type="ChEBI" id="CHEBI:61978"/>
        <dbReference type="ChEBI" id="CHEBI:456216"/>
        <dbReference type="EC" id="2.7.10.2"/>
    </reaction>
</comment>
<comment type="similarity">
    <text evidence="18">Belongs to the protein kinase superfamily. Tyr protein kinase family.</text>
</comment>
<dbReference type="GeneTree" id="ENSGT00940000158850"/>
<dbReference type="InterPro" id="IPR017441">
    <property type="entry name" value="Protein_kinase_ATP_BS"/>
</dbReference>
<keyword evidence="5" id="KW-0479">Metal-binding</keyword>
<dbReference type="SMART" id="SM00326">
    <property type="entry name" value="SH3"/>
    <property type="match status" value="1"/>
</dbReference>
<dbReference type="GO" id="GO:0008270">
    <property type="term" value="F:zinc ion binding"/>
    <property type="evidence" value="ECO:0007669"/>
    <property type="project" value="UniProtKB-KW"/>
</dbReference>
<name>A0A8C5MP43_9ANUR</name>
<dbReference type="SMART" id="SM00233">
    <property type="entry name" value="PH"/>
    <property type="match status" value="1"/>
</dbReference>
<feature type="domain" description="SH3" evidence="20">
    <location>
        <begin position="196"/>
        <end position="256"/>
    </location>
</feature>
<dbReference type="AlphaFoldDB" id="A0A8C5MP43"/>
<dbReference type="PROSITE" id="PS00109">
    <property type="entry name" value="PROTEIN_KINASE_TYR"/>
    <property type="match status" value="1"/>
</dbReference>
<keyword evidence="12 18" id="KW-0829">Tyrosine-protein kinase</keyword>
<dbReference type="Gene3D" id="3.30.505.10">
    <property type="entry name" value="SH2 domain"/>
    <property type="match status" value="1"/>
</dbReference>
<keyword evidence="7 16" id="KW-0863">Zinc-finger</keyword>
<feature type="domain" description="Protein kinase" evidence="22">
    <location>
        <begin position="387"/>
        <end position="639"/>
    </location>
</feature>
<dbReference type="GO" id="GO:0005829">
    <property type="term" value="C:cytosol"/>
    <property type="evidence" value="ECO:0007669"/>
    <property type="project" value="UniProtKB-ARBA"/>
</dbReference>
<dbReference type="InterPro" id="IPR000719">
    <property type="entry name" value="Prot_kinase_dom"/>
</dbReference>
<evidence type="ECO:0000313" key="23">
    <source>
        <dbReference type="Ensembl" id="ENSLLEP00000016594.1"/>
    </source>
</evidence>
<organism evidence="23 24">
    <name type="scientific">Leptobrachium leishanense</name>
    <name type="common">Leishan spiny toad</name>
    <dbReference type="NCBI Taxonomy" id="445787"/>
    <lineage>
        <taxon>Eukaryota</taxon>
        <taxon>Metazoa</taxon>
        <taxon>Chordata</taxon>
        <taxon>Craniata</taxon>
        <taxon>Vertebrata</taxon>
        <taxon>Euteleostomi</taxon>
        <taxon>Amphibia</taxon>
        <taxon>Batrachia</taxon>
        <taxon>Anura</taxon>
        <taxon>Pelobatoidea</taxon>
        <taxon>Megophryidae</taxon>
        <taxon>Leptobrachium</taxon>
    </lineage>
</organism>
<keyword evidence="3" id="KW-0597">Phosphoprotein</keyword>
<evidence type="ECO:0000256" key="14">
    <source>
        <dbReference type="PROSITE-ProRule" id="PRU00191"/>
    </source>
</evidence>
<evidence type="ECO:0000256" key="13">
    <source>
        <dbReference type="ARBA" id="ARBA00051245"/>
    </source>
</evidence>
<dbReference type="PROSITE" id="PS50002">
    <property type="entry name" value="SH3"/>
    <property type="match status" value="1"/>
</dbReference>
<dbReference type="Gene3D" id="2.30.29.30">
    <property type="entry name" value="Pleckstrin-homology domain (PH domain)/Phosphotyrosine-binding domain (PTB)"/>
    <property type="match status" value="1"/>
</dbReference>
<proteinExistence type="inferred from homology"/>
<dbReference type="CDD" id="cd01238">
    <property type="entry name" value="PH_Btk"/>
    <property type="match status" value="1"/>
</dbReference>
<evidence type="ECO:0000259" key="22">
    <source>
        <dbReference type="PROSITE" id="PS50011"/>
    </source>
</evidence>
<dbReference type="Proteomes" id="UP000694569">
    <property type="component" value="Unplaced"/>
</dbReference>
<evidence type="ECO:0000256" key="3">
    <source>
        <dbReference type="ARBA" id="ARBA00022553"/>
    </source>
</evidence>
<dbReference type="PROSITE" id="PS50001">
    <property type="entry name" value="SH2"/>
    <property type="match status" value="1"/>
</dbReference>
<dbReference type="InterPro" id="IPR011009">
    <property type="entry name" value="Kinase-like_dom_sf"/>
</dbReference>
<dbReference type="InterPro" id="IPR050198">
    <property type="entry name" value="Non-receptor_tyrosine_kinases"/>
</dbReference>
<gene>
    <name evidence="23" type="primary">ITK</name>
</gene>
<dbReference type="InterPro" id="IPR036028">
    <property type="entry name" value="SH3-like_dom_sf"/>
</dbReference>
<evidence type="ECO:0000259" key="19">
    <source>
        <dbReference type="PROSITE" id="PS50001"/>
    </source>
</evidence>
<dbReference type="Gene3D" id="1.10.510.10">
    <property type="entry name" value="Transferase(Phosphotransferase) domain 1"/>
    <property type="match status" value="1"/>
</dbReference>
<dbReference type="Pfam" id="PF00779">
    <property type="entry name" value="BTK"/>
    <property type="match status" value="1"/>
</dbReference>
<dbReference type="InterPro" id="IPR001849">
    <property type="entry name" value="PH_domain"/>
</dbReference>
<dbReference type="PANTHER" id="PTHR24418">
    <property type="entry name" value="TYROSINE-PROTEIN KINASE"/>
    <property type="match status" value="1"/>
</dbReference>
<dbReference type="Pfam" id="PF00018">
    <property type="entry name" value="SH3_1"/>
    <property type="match status" value="1"/>
</dbReference>
<dbReference type="InterPro" id="IPR001245">
    <property type="entry name" value="Ser-Thr/Tyr_kinase_cat_dom"/>
</dbReference>
<evidence type="ECO:0000256" key="7">
    <source>
        <dbReference type="ARBA" id="ARBA00022771"/>
    </source>
</evidence>
<dbReference type="InterPro" id="IPR011993">
    <property type="entry name" value="PH-like_dom_sf"/>
</dbReference>
<reference evidence="23" key="2">
    <citation type="submission" date="2025-09" db="UniProtKB">
        <authorList>
            <consortium name="Ensembl"/>
        </authorList>
    </citation>
    <scope>IDENTIFICATION</scope>
</reference>
<evidence type="ECO:0000256" key="18">
    <source>
        <dbReference type="RuleBase" id="RU362096"/>
    </source>
</evidence>
<dbReference type="FunFam" id="2.30.29.30:FF:000244">
    <property type="entry name" value="Tyrosine-protein kinase"/>
    <property type="match status" value="1"/>
</dbReference>
<dbReference type="GO" id="GO:0035556">
    <property type="term" value="P:intracellular signal transduction"/>
    <property type="evidence" value="ECO:0007669"/>
    <property type="project" value="InterPro"/>
</dbReference>
<evidence type="ECO:0000256" key="2">
    <source>
        <dbReference type="ARBA" id="ARBA00022443"/>
    </source>
</evidence>
<dbReference type="PROSITE" id="PS00107">
    <property type="entry name" value="PROTEIN_KINASE_ATP"/>
    <property type="match status" value="1"/>
</dbReference>
<dbReference type="SUPFAM" id="SSF50044">
    <property type="entry name" value="SH3-domain"/>
    <property type="match status" value="1"/>
</dbReference>
<dbReference type="FunFam" id="3.30.200.20:FF:000053">
    <property type="entry name" value="Tyrosine-protein kinase"/>
    <property type="match status" value="1"/>
</dbReference>
<evidence type="ECO:0000256" key="12">
    <source>
        <dbReference type="ARBA" id="ARBA00023137"/>
    </source>
</evidence>
<dbReference type="PROSITE" id="PS50011">
    <property type="entry name" value="PROTEIN_KINASE_DOM"/>
    <property type="match status" value="1"/>
</dbReference>
<keyword evidence="6 17" id="KW-0547">Nucleotide-binding</keyword>
<keyword evidence="8 18" id="KW-0418">Kinase</keyword>
<evidence type="ECO:0000256" key="9">
    <source>
        <dbReference type="ARBA" id="ARBA00022833"/>
    </source>
</evidence>
<evidence type="ECO:0000256" key="6">
    <source>
        <dbReference type="ARBA" id="ARBA00022741"/>
    </source>
</evidence>
<dbReference type="Ensembl" id="ENSLLET00000017227.1">
    <property type="protein sequence ID" value="ENSLLEP00000016594.1"/>
    <property type="gene ID" value="ENSLLEG00000010564.1"/>
</dbReference>
<keyword evidence="24" id="KW-1185">Reference proteome</keyword>
<dbReference type="InterPro" id="IPR008266">
    <property type="entry name" value="Tyr_kinase_AS"/>
</dbReference>
<dbReference type="Pfam" id="PF00017">
    <property type="entry name" value="SH2"/>
    <property type="match status" value="1"/>
</dbReference>
<dbReference type="PRINTS" id="PR00109">
    <property type="entry name" value="TYRKINASE"/>
</dbReference>
<dbReference type="Gene3D" id="2.30.30.40">
    <property type="entry name" value="SH3 Domains"/>
    <property type="match status" value="1"/>
</dbReference>
<evidence type="ECO:0000256" key="10">
    <source>
        <dbReference type="ARBA" id="ARBA00022840"/>
    </source>
</evidence>
<evidence type="ECO:0000313" key="24">
    <source>
        <dbReference type="Proteomes" id="UP000694569"/>
    </source>
</evidence>
<dbReference type="Pfam" id="PF07714">
    <property type="entry name" value="PK_Tyr_Ser-Thr"/>
    <property type="match status" value="1"/>
</dbReference>
<evidence type="ECO:0000256" key="15">
    <source>
        <dbReference type="PROSITE-ProRule" id="PRU00192"/>
    </source>
</evidence>